<proteinExistence type="inferred from homology"/>
<evidence type="ECO:0000313" key="8">
    <source>
        <dbReference type="Proteomes" id="UP000050795"/>
    </source>
</evidence>
<protein>
    <recommendedName>
        <fullName evidence="7">Large ribosomal subunit protein mL40</fullName>
    </recommendedName>
</protein>
<keyword evidence="3" id="KW-0809">Transit peptide</keyword>
<sequence length="234" mass="27103">MQGFYVQPGIFSRVTAGLHTTPNVMAEPLKKKKRVDPAVEQQRIGRKIRKIEKEIKRLSRFDRRLKPIEEIEGDRQLMKELKSRQRSPIDVSENEVDQRIGIWKCWTRYQREVTHRENRLYRSVLAAQQKALKCLYETSPNLYKEAIQPYAELLTVGESTGSQKGEKGLAMNLTLTGPYIGAPKLHRELIESTGEYDPPDGEHCDTTPKLTYDFELDSQFLAEPKKKKFTLPNK</sequence>
<dbReference type="Pfam" id="PF09812">
    <property type="entry name" value="MRP-L28"/>
    <property type="match status" value="1"/>
</dbReference>
<organism evidence="8 9">
    <name type="scientific">Trichobilharzia regenti</name>
    <name type="common">Nasal bird schistosome</name>
    <dbReference type="NCBI Taxonomy" id="157069"/>
    <lineage>
        <taxon>Eukaryota</taxon>
        <taxon>Metazoa</taxon>
        <taxon>Spiralia</taxon>
        <taxon>Lophotrochozoa</taxon>
        <taxon>Platyhelminthes</taxon>
        <taxon>Trematoda</taxon>
        <taxon>Digenea</taxon>
        <taxon>Strigeidida</taxon>
        <taxon>Schistosomatoidea</taxon>
        <taxon>Schistosomatidae</taxon>
        <taxon>Trichobilharzia</taxon>
    </lineage>
</organism>
<dbReference type="Proteomes" id="UP000050795">
    <property type="component" value="Unassembled WGS sequence"/>
</dbReference>
<reference evidence="8" key="1">
    <citation type="submission" date="2022-06" db="EMBL/GenBank/DDBJ databases">
        <authorList>
            <person name="Berger JAMES D."/>
            <person name="Berger JAMES D."/>
        </authorList>
    </citation>
    <scope>NUCLEOTIDE SEQUENCE [LARGE SCALE GENOMIC DNA]</scope>
</reference>
<evidence type="ECO:0000256" key="5">
    <source>
        <dbReference type="ARBA" id="ARBA00023128"/>
    </source>
</evidence>
<dbReference type="WBParaSite" id="TREG1_133210.1">
    <property type="protein sequence ID" value="TREG1_133210.1"/>
    <property type="gene ID" value="TREG1_133210"/>
</dbReference>
<comment type="similarity">
    <text evidence="2">Belongs to the mitochondrion-specific ribosomal protein mL40 family.</text>
</comment>
<keyword evidence="5" id="KW-0496">Mitochondrion</keyword>
<evidence type="ECO:0000256" key="2">
    <source>
        <dbReference type="ARBA" id="ARBA00009360"/>
    </source>
</evidence>
<evidence type="ECO:0000313" key="9">
    <source>
        <dbReference type="WBParaSite" id="TREG1_133210.1"/>
    </source>
</evidence>
<dbReference type="AlphaFoldDB" id="A0AA85J652"/>
<dbReference type="Gene3D" id="6.10.250.3440">
    <property type="match status" value="1"/>
</dbReference>
<dbReference type="PANTHER" id="PTHR13359:SF2">
    <property type="entry name" value="LARGE RIBOSOMAL SUBUNIT PROTEIN ML40"/>
    <property type="match status" value="1"/>
</dbReference>
<evidence type="ECO:0000256" key="3">
    <source>
        <dbReference type="ARBA" id="ARBA00022946"/>
    </source>
</evidence>
<dbReference type="InterPro" id="IPR019192">
    <property type="entry name" value="Ribosomal_mL40"/>
</dbReference>
<evidence type="ECO:0000256" key="4">
    <source>
        <dbReference type="ARBA" id="ARBA00022980"/>
    </source>
</evidence>
<reference evidence="9" key="2">
    <citation type="submission" date="2023-11" db="UniProtKB">
        <authorList>
            <consortium name="WormBaseParasite"/>
        </authorList>
    </citation>
    <scope>IDENTIFICATION</scope>
</reference>
<dbReference type="PANTHER" id="PTHR13359">
    <property type="entry name" value="39S RIBOSOMAL PROTEIN L40, MITOCHONDRIAL"/>
    <property type="match status" value="1"/>
</dbReference>
<evidence type="ECO:0000256" key="7">
    <source>
        <dbReference type="ARBA" id="ARBA00035192"/>
    </source>
</evidence>
<accession>A0AA85J652</accession>
<keyword evidence="4" id="KW-0689">Ribosomal protein</keyword>
<keyword evidence="8" id="KW-1185">Reference proteome</keyword>
<dbReference type="InterPro" id="IPR039145">
    <property type="entry name" value="Ribosomal_mL40_metazoa/plant"/>
</dbReference>
<keyword evidence="6" id="KW-0687">Ribonucleoprotein</keyword>
<evidence type="ECO:0000256" key="1">
    <source>
        <dbReference type="ARBA" id="ARBA00004173"/>
    </source>
</evidence>
<name>A0AA85J652_TRIRE</name>
<comment type="subcellular location">
    <subcellularLocation>
        <location evidence="1">Mitochondrion</location>
    </subcellularLocation>
</comment>
<dbReference type="GO" id="GO:0005762">
    <property type="term" value="C:mitochondrial large ribosomal subunit"/>
    <property type="evidence" value="ECO:0007669"/>
    <property type="project" value="InterPro"/>
</dbReference>
<evidence type="ECO:0000256" key="6">
    <source>
        <dbReference type="ARBA" id="ARBA00023274"/>
    </source>
</evidence>